<feature type="transmembrane region" description="Helical" evidence="4">
    <location>
        <begin position="98"/>
        <end position="119"/>
    </location>
</feature>
<dbReference type="PANTHER" id="PTHR23521">
    <property type="entry name" value="TRANSPORTER MFS SUPERFAMILY"/>
    <property type="match status" value="1"/>
</dbReference>
<feature type="transmembrane region" description="Helical" evidence="4">
    <location>
        <begin position="158"/>
        <end position="181"/>
    </location>
</feature>
<proteinExistence type="predicted"/>
<keyword evidence="1 4" id="KW-0812">Transmembrane</keyword>
<feature type="transmembrane region" description="Helical" evidence="4">
    <location>
        <begin position="73"/>
        <end position="92"/>
    </location>
</feature>
<evidence type="ECO:0000313" key="6">
    <source>
        <dbReference type="EMBL" id="SLN47916.1"/>
    </source>
</evidence>
<dbReference type="OrthoDB" id="9810614at2"/>
<feature type="transmembrane region" description="Helical" evidence="4">
    <location>
        <begin position="329"/>
        <end position="349"/>
    </location>
</feature>
<reference evidence="6 7" key="1">
    <citation type="submission" date="2017-03" db="EMBL/GenBank/DDBJ databases">
        <authorList>
            <person name="Afonso C.L."/>
            <person name="Miller P.J."/>
            <person name="Scott M.A."/>
            <person name="Spackman E."/>
            <person name="Goraichik I."/>
            <person name="Dimitrov K.M."/>
            <person name="Suarez D.L."/>
            <person name="Swayne D.E."/>
        </authorList>
    </citation>
    <scope>NUCLEOTIDE SEQUENCE [LARGE SCALE GENOMIC DNA]</scope>
    <source>
        <strain evidence="6 7">CECT 7066</strain>
    </source>
</reference>
<dbReference type="Pfam" id="PF07690">
    <property type="entry name" value="MFS_1"/>
    <property type="match status" value="1"/>
</dbReference>
<dbReference type="GO" id="GO:0005886">
    <property type="term" value="C:plasma membrane"/>
    <property type="evidence" value="ECO:0007669"/>
    <property type="project" value="TreeGrafter"/>
</dbReference>
<dbReference type="AlphaFoldDB" id="A0A1Y5SU53"/>
<keyword evidence="2 4" id="KW-1133">Transmembrane helix</keyword>
<evidence type="ECO:0000313" key="7">
    <source>
        <dbReference type="Proteomes" id="UP000193870"/>
    </source>
</evidence>
<keyword evidence="3 4" id="KW-0472">Membrane</keyword>
<organism evidence="6 7">
    <name type="scientific">Palleronia marisminoris</name>
    <dbReference type="NCBI Taxonomy" id="315423"/>
    <lineage>
        <taxon>Bacteria</taxon>
        <taxon>Pseudomonadati</taxon>
        <taxon>Pseudomonadota</taxon>
        <taxon>Alphaproteobacteria</taxon>
        <taxon>Rhodobacterales</taxon>
        <taxon>Roseobacteraceae</taxon>
        <taxon>Palleronia</taxon>
    </lineage>
</organism>
<dbReference type="STRING" id="315423.SAMN04488020_105204"/>
<evidence type="ECO:0000256" key="2">
    <source>
        <dbReference type="ARBA" id="ARBA00022989"/>
    </source>
</evidence>
<feature type="transmembrane region" description="Helical" evidence="4">
    <location>
        <begin position="131"/>
        <end position="152"/>
    </location>
</feature>
<dbReference type="PROSITE" id="PS51257">
    <property type="entry name" value="PROKAR_LIPOPROTEIN"/>
    <property type="match status" value="1"/>
</dbReference>
<accession>A0A1Y5SU53</accession>
<feature type="transmembrane region" description="Helical" evidence="4">
    <location>
        <begin position="289"/>
        <end position="309"/>
    </location>
</feature>
<dbReference type="PANTHER" id="PTHR23521:SF3">
    <property type="entry name" value="MFS TRANSPORTER"/>
    <property type="match status" value="1"/>
</dbReference>
<evidence type="ECO:0000256" key="3">
    <source>
        <dbReference type="ARBA" id="ARBA00023136"/>
    </source>
</evidence>
<gene>
    <name evidence="6" type="primary">ycaD_2</name>
    <name evidence="6" type="ORF">PAM7066_02148</name>
</gene>
<dbReference type="EMBL" id="FWFV01000005">
    <property type="protein sequence ID" value="SLN47916.1"/>
    <property type="molecule type" value="Genomic_DNA"/>
</dbReference>
<dbReference type="InterPro" id="IPR020846">
    <property type="entry name" value="MFS_dom"/>
</dbReference>
<feature type="transmembrane region" description="Helical" evidence="4">
    <location>
        <begin position="230"/>
        <end position="252"/>
    </location>
</feature>
<dbReference type="PROSITE" id="PS50850">
    <property type="entry name" value="MFS"/>
    <property type="match status" value="1"/>
</dbReference>
<feature type="transmembrane region" description="Helical" evidence="4">
    <location>
        <begin position="202"/>
        <end position="224"/>
    </location>
</feature>
<dbReference type="Proteomes" id="UP000193870">
    <property type="component" value="Unassembled WGS sequence"/>
</dbReference>
<dbReference type="InterPro" id="IPR011701">
    <property type="entry name" value="MFS"/>
</dbReference>
<sequence length="412" mass="42549">MLRQLIPVSALLLGSACLLFAGGINGLILPIRGGIEGFTALSLGLLGTGWAIGYVLGCMFTSGLVSRVGHIRAFSALAALAAITVLASAIFVTPTAWIVLRGICGFCFAGAAMIVESWLTDKSPANMRGRVFGVYTMVNLTASTAGQLMLIVGDPSGFVLFAAAGIFYALSLVPTAVSTSSNPDDLVQVRLDLPGLWRNSPVAVFAVFFVGVSNASFGAMAPVFADRIGLNLTAIAIFTSVPILTGAIAQIPVGILSDRMDRRIVLIGVALVALCADLAFYFIQPSSVGANLVLAAFLGGAIFAMYPVIVAHANDHAGEGASIRVSGGLLLVFGLGSIIGPLSAGWGMMQYAPRALFVVTLTSHILIVVFAVLRMLTSTRSADEKTAFVPTGSPRATTPQTAVLVDELVAAG</sequence>
<feature type="transmembrane region" description="Helical" evidence="4">
    <location>
        <begin position="42"/>
        <end position="61"/>
    </location>
</feature>
<evidence type="ECO:0000259" key="5">
    <source>
        <dbReference type="PROSITE" id="PS50850"/>
    </source>
</evidence>
<dbReference type="CDD" id="cd17477">
    <property type="entry name" value="MFS_YcaD_like"/>
    <property type="match status" value="1"/>
</dbReference>
<dbReference type="InterPro" id="IPR036259">
    <property type="entry name" value="MFS_trans_sf"/>
</dbReference>
<feature type="transmembrane region" description="Helical" evidence="4">
    <location>
        <begin position="355"/>
        <end position="376"/>
    </location>
</feature>
<feature type="transmembrane region" description="Helical" evidence="4">
    <location>
        <begin position="264"/>
        <end position="283"/>
    </location>
</feature>
<dbReference type="GO" id="GO:0022857">
    <property type="term" value="F:transmembrane transporter activity"/>
    <property type="evidence" value="ECO:0007669"/>
    <property type="project" value="InterPro"/>
</dbReference>
<evidence type="ECO:0000256" key="4">
    <source>
        <dbReference type="SAM" id="Phobius"/>
    </source>
</evidence>
<dbReference type="InterPro" id="IPR047200">
    <property type="entry name" value="MFS_YcaD-like"/>
</dbReference>
<feature type="domain" description="Major facilitator superfamily (MFS) profile" evidence="5">
    <location>
        <begin position="199"/>
        <end position="412"/>
    </location>
</feature>
<name>A0A1Y5SU53_9RHOB</name>
<protein>
    <submittedName>
        <fullName evidence="6">Putative MFS-type transporter YcaD</fullName>
    </submittedName>
</protein>
<keyword evidence="7" id="KW-1185">Reference proteome</keyword>
<dbReference type="RefSeq" id="WP_085854125.1">
    <property type="nucleotide sequence ID" value="NZ_FOPF01000005.1"/>
</dbReference>
<dbReference type="Gene3D" id="1.20.1250.20">
    <property type="entry name" value="MFS general substrate transporter like domains"/>
    <property type="match status" value="2"/>
</dbReference>
<evidence type="ECO:0000256" key="1">
    <source>
        <dbReference type="ARBA" id="ARBA00022692"/>
    </source>
</evidence>
<dbReference type="SUPFAM" id="SSF103473">
    <property type="entry name" value="MFS general substrate transporter"/>
    <property type="match status" value="1"/>
</dbReference>